<dbReference type="EMBL" id="ML220143">
    <property type="protein sequence ID" value="TGZ78269.1"/>
    <property type="molecule type" value="Genomic_DNA"/>
</dbReference>
<name>A0A4S2MR98_9PEZI</name>
<feature type="domain" description="Putative zinc-finger" evidence="1">
    <location>
        <begin position="16"/>
        <end position="37"/>
    </location>
</feature>
<dbReference type="Proteomes" id="UP000298138">
    <property type="component" value="Unassembled WGS sequence"/>
</dbReference>
<gene>
    <name evidence="2" type="ORF">EX30DRAFT_310197</name>
</gene>
<evidence type="ECO:0000313" key="3">
    <source>
        <dbReference type="Proteomes" id="UP000298138"/>
    </source>
</evidence>
<reference evidence="2 3" key="1">
    <citation type="submission" date="2019-04" db="EMBL/GenBank/DDBJ databases">
        <title>Comparative genomics and transcriptomics to analyze fruiting body development in filamentous ascomycetes.</title>
        <authorList>
            <consortium name="DOE Joint Genome Institute"/>
            <person name="Lutkenhaus R."/>
            <person name="Traeger S."/>
            <person name="Breuer J."/>
            <person name="Kuo A."/>
            <person name="Lipzen A."/>
            <person name="Pangilinan J."/>
            <person name="Dilworth D."/>
            <person name="Sandor L."/>
            <person name="Poggeler S."/>
            <person name="Barry K."/>
            <person name="Grigoriev I.V."/>
            <person name="Nowrousian M."/>
        </authorList>
    </citation>
    <scope>NUCLEOTIDE SEQUENCE [LARGE SCALE GENOMIC DNA]</scope>
    <source>
        <strain evidence="2 3">CBS 389.68</strain>
    </source>
</reference>
<keyword evidence="3" id="KW-1185">Reference proteome</keyword>
<dbReference type="OrthoDB" id="1922977at2759"/>
<sequence>MQGLKYSTKIDPYKELCRFELNGGICNDTSCKSQHFRNIAVGDDELLVDLADIENVPEYHRDTYRDGLYEVIQDMRKNGIRDFTTVARGILKFRRMWEEKQNDKDATMTDV</sequence>
<proteinExistence type="predicted"/>
<dbReference type="Pfam" id="PF10650">
    <property type="entry name" value="zf-C3H1"/>
    <property type="match status" value="1"/>
</dbReference>
<protein>
    <recommendedName>
        <fullName evidence="1">Putative zinc-finger domain-containing protein</fullName>
    </recommendedName>
</protein>
<evidence type="ECO:0000259" key="1">
    <source>
        <dbReference type="Pfam" id="PF10650"/>
    </source>
</evidence>
<organism evidence="2 3">
    <name type="scientific">Ascodesmis nigricans</name>
    <dbReference type="NCBI Taxonomy" id="341454"/>
    <lineage>
        <taxon>Eukaryota</taxon>
        <taxon>Fungi</taxon>
        <taxon>Dikarya</taxon>
        <taxon>Ascomycota</taxon>
        <taxon>Pezizomycotina</taxon>
        <taxon>Pezizomycetes</taxon>
        <taxon>Pezizales</taxon>
        <taxon>Ascodesmidaceae</taxon>
        <taxon>Ascodesmis</taxon>
    </lineage>
</organism>
<dbReference type="InterPro" id="IPR019607">
    <property type="entry name" value="Putative_zinc-finger_domain"/>
</dbReference>
<accession>A0A4S2MR98</accession>
<dbReference type="STRING" id="341454.A0A4S2MR98"/>
<dbReference type="AlphaFoldDB" id="A0A4S2MR98"/>
<dbReference type="InParanoid" id="A0A4S2MR98"/>
<evidence type="ECO:0000313" key="2">
    <source>
        <dbReference type="EMBL" id="TGZ78269.1"/>
    </source>
</evidence>